<dbReference type="GO" id="GO:0003677">
    <property type="term" value="F:DNA binding"/>
    <property type="evidence" value="ECO:0007669"/>
    <property type="project" value="UniProtKB-KW"/>
</dbReference>
<reference evidence="2 3" key="1">
    <citation type="submission" date="2022-06" db="EMBL/GenBank/DDBJ databases">
        <title>Genomic Encyclopedia of Archaeal and Bacterial Type Strains, Phase II (KMG-II): from individual species to whole genera.</title>
        <authorList>
            <person name="Goeker M."/>
        </authorList>
    </citation>
    <scope>NUCLEOTIDE SEQUENCE [LARGE SCALE GENOMIC DNA]</scope>
    <source>
        <strain evidence="2 3">DSM 40477</strain>
    </source>
</reference>
<dbReference type="SUPFAM" id="SSF46785">
    <property type="entry name" value="Winged helix' DNA-binding domain"/>
    <property type="match status" value="1"/>
</dbReference>
<dbReference type="Gene3D" id="1.10.10.10">
    <property type="entry name" value="Winged helix-like DNA-binding domain superfamily/Winged helix DNA-binding domain"/>
    <property type="match status" value="1"/>
</dbReference>
<dbReference type="InterPro" id="IPR000835">
    <property type="entry name" value="HTH_MarR-typ"/>
</dbReference>
<proteinExistence type="predicted"/>
<keyword evidence="3" id="KW-1185">Reference proteome</keyword>
<dbReference type="Pfam" id="PF12802">
    <property type="entry name" value="MarR_2"/>
    <property type="match status" value="1"/>
</dbReference>
<evidence type="ECO:0000259" key="1">
    <source>
        <dbReference type="PROSITE" id="PS50995"/>
    </source>
</evidence>
<feature type="domain" description="HTH marR-type" evidence="1">
    <location>
        <begin position="11"/>
        <end position="146"/>
    </location>
</feature>
<dbReference type="InterPro" id="IPR036390">
    <property type="entry name" value="WH_DNA-bd_sf"/>
</dbReference>
<dbReference type="RefSeq" id="WP_253673328.1">
    <property type="nucleotide sequence ID" value="NZ_JAMTCP010000051.1"/>
</dbReference>
<dbReference type="PANTHER" id="PTHR33164:SF43">
    <property type="entry name" value="HTH-TYPE TRANSCRIPTIONAL REPRESSOR YETL"/>
    <property type="match status" value="1"/>
</dbReference>
<sequence length="148" mass="15964">MPRRTSGGDVVTDLVEEVFALNGLVLRAGDAMTAPHGLTSARWQVLGVLAHGPATVAQVARARGLRRQSVQETVDRLRADGLVAAHPNPRDRRAPLIHITEQGEHALRALGPSQTAWADELARAIPAEDLVTALAVLRALRERLEKNV</sequence>
<dbReference type="PRINTS" id="PR00598">
    <property type="entry name" value="HTHMARR"/>
</dbReference>
<dbReference type="PANTHER" id="PTHR33164">
    <property type="entry name" value="TRANSCRIPTIONAL REGULATOR, MARR FAMILY"/>
    <property type="match status" value="1"/>
</dbReference>
<dbReference type="InterPro" id="IPR036388">
    <property type="entry name" value="WH-like_DNA-bd_sf"/>
</dbReference>
<keyword evidence="2" id="KW-0238">DNA-binding</keyword>
<gene>
    <name evidence="2" type="ORF">LX15_005625</name>
</gene>
<evidence type="ECO:0000313" key="3">
    <source>
        <dbReference type="Proteomes" id="UP001205311"/>
    </source>
</evidence>
<comment type="caution">
    <text evidence="2">The sequence shown here is derived from an EMBL/GenBank/DDBJ whole genome shotgun (WGS) entry which is preliminary data.</text>
</comment>
<dbReference type="InterPro" id="IPR039422">
    <property type="entry name" value="MarR/SlyA-like"/>
</dbReference>
<protein>
    <submittedName>
        <fullName evidence="2">DNA-binding transcriptional regulator, MarR family</fullName>
    </submittedName>
</protein>
<accession>A0ABT1I290</accession>
<evidence type="ECO:0000313" key="2">
    <source>
        <dbReference type="EMBL" id="MCP2261898.1"/>
    </source>
</evidence>
<dbReference type="EMBL" id="JAMTCP010000051">
    <property type="protein sequence ID" value="MCP2261898.1"/>
    <property type="molecule type" value="Genomic_DNA"/>
</dbReference>
<name>A0ABT1I290_STRSD</name>
<dbReference type="SMART" id="SM00347">
    <property type="entry name" value="HTH_MARR"/>
    <property type="match status" value="1"/>
</dbReference>
<dbReference type="Proteomes" id="UP001205311">
    <property type="component" value="Unassembled WGS sequence"/>
</dbReference>
<organism evidence="2 3">
    <name type="scientific">Streptoalloteichus tenebrarius (strain ATCC 17920 / DSM 40477 / JCM 4838 / CBS 697.72 / NBRC 16177 / NCIMB 11028 / NRRL B-12390 / A12253. 1 / ISP 5477)</name>
    <name type="common">Streptomyces tenebrarius</name>
    <dbReference type="NCBI Taxonomy" id="1933"/>
    <lineage>
        <taxon>Bacteria</taxon>
        <taxon>Bacillati</taxon>
        <taxon>Actinomycetota</taxon>
        <taxon>Actinomycetes</taxon>
        <taxon>Pseudonocardiales</taxon>
        <taxon>Pseudonocardiaceae</taxon>
        <taxon>Streptoalloteichus</taxon>
    </lineage>
</organism>
<dbReference type="PROSITE" id="PS50995">
    <property type="entry name" value="HTH_MARR_2"/>
    <property type="match status" value="1"/>
</dbReference>